<dbReference type="InterPro" id="IPR026173">
    <property type="entry name" value="SPAG17"/>
</dbReference>
<dbReference type="GO" id="GO:0003351">
    <property type="term" value="P:epithelial cilium movement involved in extracellular fluid movement"/>
    <property type="evidence" value="ECO:0007669"/>
    <property type="project" value="TreeGrafter"/>
</dbReference>
<sequence>MGPKRTKSVRDSPASGLPSWEAALVSARLEEDDWKPSIAFIVGAKIEDEMHTQALALAVQVPLRKLFSVVTREDIYRQIAESGGQKGKKAKNVPMYYEVVELAKAFLDRGEEIPVTLTGKLLKFQLLCLKQKDLNRREEEKKAEQQQKEKEKEKERAKSPGKTTRKDSKGKKSVATPSLKKDTKLKQRGQVEMKDKYIDDEPDDGAHHYFIILGFPNLQLLPVLTDLEINISSVIQISSENYTPLQIYLEATKLEGPSSVSPEDIEAEKRKEDEANKDLETFWKFLEPVLNSGKHGSSLFDVARLHYLVKESDFPPDWSDSKMLEQAAPRMTPTKKKGKPEEILPTVVLSESEETPILFLPVDMRYYNDLLSQIPEEYFSVPLMLSCMLEQVIASEEDLTPPSLVASDPQADGLHRAIADHIISVLPSLSLPVNEKKNLYDYFSLECVERETVTPQYPLLFNYHDALAQRLHLLKVQKNFNPEKIEREMMDKLPLRELTHFTPPSTENNTKRLARVHELMHYFTTELLSWAEVERAFRVFTFESLKLTGLSDSGFLESSGSRVGGDSEVSYIPWDNPAMFARQLRQLFLMEKKRNGKSPRGPGKNLSLYVTPEEFESTLCLTISFAIAGM</sequence>
<evidence type="ECO:0000256" key="1">
    <source>
        <dbReference type="SAM" id="MobiDB-lite"/>
    </source>
</evidence>
<evidence type="ECO:0008006" key="4">
    <source>
        <dbReference type="Google" id="ProtNLM"/>
    </source>
</evidence>
<evidence type="ECO:0000313" key="3">
    <source>
        <dbReference type="Proteomes" id="UP000269221"/>
    </source>
</evidence>
<dbReference type="PANTHER" id="PTHR21963">
    <property type="entry name" value="PF6"/>
    <property type="match status" value="1"/>
</dbReference>
<accession>A0A3M0K2Z8</accession>
<dbReference type="AlphaFoldDB" id="A0A3M0K2Z8"/>
<dbReference type="GO" id="GO:1904158">
    <property type="term" value="P:axonemal central apparatus assembly"/>
    <property type="evidence" value="ECO:0007669"/>
    <property type="project" value="TreeGrafter"/>
</dbReference>
<dbReference type="GO" id="GO:0005576">
    <property type="term" value="C:extracellular region"/>
    <property type="evidence" value="ECO:0007669"/>
    <property type="project" value="GOC"/>
</dbReference>
<dbReference type="PANTHER" id="PTHR21963:SF1">
    <property type="entry name" value="SPERM-ASSOCIATED ANTIGEN 17"/>
    <property type="match status" value="1"/>
</dbReference>
<protein>
    <recommendedName>
        <fullName evidence="4">Sperm-associated antigen 17</fullName>
    </recommendedName>
</protein>
<reference evidence="2 3" key="1">
    <citation type="submission" date="2018-07" db="EMBL/GenBank/DDBJ databases">
        <title>A high quality draft genome assembly of the barn swallow (H. rustica rustica).</title>
        <authorList>
            <person name="Formenti G."/>
            <person name="Chiara M."/>
            <person name="Poveda L."/>
            <person name="Francoijs K.-J."/>
            <person name="Bonisoli-Alquati A."/>
            <person name="Canova L."/>
            <person name="Gianfranceschi L."/>
            <person name="Horner D.S."/>
            <person name="Saino N."/>
        </authorList>
    </citation>
    <scope>NUCLEOTIDE SEQUENCE [LARGE SCALE GENOMIC DNA]</scope>
    <source>
        <strain evidence="2">Chelidonia</strain>
        <tissue evidence="2">Blood</tissue>
    </source>
</reference>
<dbReference type="OrthoDB" id="10257153at2759"/>
<feature type="region of interest" description="Disordered" evidence="1">
    <location>
        <begin position="139"/>
        <end position="199"/>
    </location>
</feature>
<dbReference type="Proteomes" id="UP000269221">
    <property type="component" value="Unassembled WGS sequence"/>
</dbReference>
<evidence type="ECO:0000313" key="2">
    <source>
        <dbReference type="EMBL" id="RMC07635.1"/>
    </source>
</evidence>
<dbReference type="STRING" id="333673.A0A3M0K2Z8"/>
<organism evidence="2 3">
    <name type="scientific">Hirundo rustica rustica</name>
    <dbReference type="NCBI Taxonomy" id="333673"/>
    <lineage>
        <taxon>Eukaryota</taxon>
        <taxon>Metazoa</taxon>
        <taxon>Chordata</taxon>
        <taxon>Craniata</taxon>
        <taxon>Vertebrata</taxon>
        <taxon>Euteleostomi</taxon>
        <taxon>Archelosauria</taxon>
        <taxon>Archosauria</taxon>
        <taxon>Dinosauria</taxon>
        <taxon>Saurischia</taxon>
        <taxon>Theropoda</taxon>
        <taxon>Coelurosauria</taxon>
        <taxon>Aves</taxon>
        <taxon>Neognathae</taxon>
        <taxon>Neoaves</taxon>
        <taxon>Telluraves</taxon>
        <taxon>Australaves</taxon>
        <taxon>Passeriformes</taxon>
        <taxon>Sylvioidea</taxon>
        <taxon>Hirundinidae</taxon>
        <taxon>Hirundo</taxon>
    </lineage>
</organism>
<gene>
    <name evidence="2" type="ORF">DUI87_17111</name>
</gene>
<feature type="compositionally biased region" description="Basic and acidic residues" evidence="1">
    <location>
        <begin position="139"/>
        <end position="158"/>
    </location>
</feature>
<proteinExistence type="predicted"/>
<keyword evidence="3" id="KW-1185">Reference proteome</keyword>
<comment type="caution">
    <text evidence="2">The sequence shown here is derived from an EMBL/GenBank/DDBJ whole genome shotgun (WGS) entry which is preliminary data.</text>
</comment>
<dbReference type="GO" id="GO:1990716">
    <property type="term" value="C:axonemal central apparatus"/>
    <property type="evidence" value="ECO:0007669"/>
    <property type="project" value="TreeGrafter"/>
</dbReference>
<feature type="compositionally biased region" description="Basic and acidic residues" evidence="1">
    <location>
        <begin position="179"/>
        <end position="199"/>
    </location>
</feature>
<dbReference type="EMBL" id="QRBI01000120">
    <property type="protein sequence ID" value="RMC07635.1"/>
    <property type="molecule type" value="Genomic_DNA"/>
</dbReference>
<name>A0A3M0K2Z8_HIRRU</name>